<reference evidence="3" key="1">
    <citation type="submission" date="2019-02" db="EMBL/GenBank/DDBJ databases">
        <authorList>
            <person name="Gruber-Vodicka R. H."/>
            <person name="Seah K. B. B."/>
        </authorList>
    </citation>
    <scope>NUCLEOTIDE SEQUENCE</scope>
    <source>
        <strain evidence="3">BECK_BY2</strain>
        <strain evidence="2">BECK_BY3</strain>
    </source>
</reference>
<dbReference type="EMBL" id="CAADFV010000184">
    <property type="protein sequence ID" value="VFK68465.1"/>
    <property type="molecule type" value="Genomic_DNA"/>
</dbReference>
<sequence length="262" mass="29952">MPALGFILDESAEWPEKWNENNNDIRKRLDAFRSKVSNKMVSFWKNADDIYGKCGIALMKAFSSHPREGWVRASSIANTTEMIEEITRLSRENGKLRTDLDQIKTTRMASESEKINEIIDALRLNERKIYLLSHTDNNWGEPTNTNLLRIFEAVAPDLLDEASDKTLANSIALDFGLVHKWEHLWPVPRNFIKHYLADFVSLNLVGNSTKRHSVTDTLAYWSLTEFGKQVHGNIRKNELLKGLAAPPSEPDRNDNLAEEGME</sequence>
<name>A0A451AR31_9GAMM</name>
<evidence type="ECO:0000313" key="2">
    <source>
        <dbReference type="EMBL" id="VFK59822.1"/>
    </source>
</evidence>
<evidence type="ECO:0000313" key="3">
    <source>
        <dbReference type="EMBL" id="VFK68465.1"/>
    </source>
</evidence>
<accession>A0A451AR31</accession>
<organism evidence="3">
    <name type="scientific">Candidatus Kentrum sp. TUN</name>
    <dbReference type="NCBI Taxonomy" id="2126343"/>
    <lineage>
        <taxon>Bacteria</taxon>
        <taxon>Pseudomonadati</taxon>
        <taxon>Pseudomonadota</taxon>
        <taxon>Gammaproteobacteria</taxon>
        <taxon>Candidatus Kentrum</taxon>
    </lineage>
</organism>
<feature type="region of interest" description="Disordered" evidence="1">
    <location>
        <begin position="243"/>
        <end position="262"/>
    </location>
</feature>
<dbReference type="EMBL" id="CAADFY010000188">
    <property type="protein sequence ID" value="VFK59822.1"/>
    <property type="molecule type" value="Genomic_DNA"/>
</dbReference>
<gene>
    <name evidence="3" type="ORF">BECKTUN1418E_GA0071001_11847</name>
    <name evidence="2" type="ORF">BECKTUN1418F_GA0071002_11887</name>
</gene>
<protein>
    <submittedName>
        <fullName evidence="3">Uncharacterized protein</fullName>
    </submittedName>
</protein>
<dbReference type="AlphaFoldDB" id="A0A451AR31"/>
<evidence type="ECO:0000256" key="1">
    <source>
        <dbReference type="SAM" id="MobiDB-lite"/>
    </source>
</evidence>
<proteinExistence type="predicted"/>